<dbReference type="GO" id="GO:0000981">
    <property type="term" value="F:DNA-binding transcription factor activity, RNA polymerase II-specific"/>
    <property type="evidence" value="ECO:0007669"/>
    <property type="project" value="TreeGrafter"/>
</dbReference>
<dbReference type="Proteomes" id="UP000290189">
    <property type="component" value="Unassembled WGS sequence"/>
</dbReference>
<evidence type="ECO:0000256" key="6">
    <source>
        <dbReference type="ARBA" id="ARBA00023125"/>
    </source>
</evidence>
<proteinExistence type="predicted"/>
<dbReference type="AlphaFoldDB" id="A0A3P3YCP0"/>
<evidence type="ECO:0000313" key="12">
    <source>
        <dbReference type="Proteomes" id="UP000290189"/>
    </source>
</evidence>
<protein>
    <recommendedName>
        <fullName evidence="10">C2H2-type domain-containing protein</fullName>
    </recommendedName>
</protein>
<dbReference type="FunFam" id="3.30.160.60:FF:000264">
    <property type="entry name" value="Zinc finger protein 236"/>
    <property type="match status" value="1"/>
</dbReference>
<dbReference type="PROSITE" id="PS50157">
    <property type="entry name" value="ZINC_FINGER_C2H2_2"/>
    <property type="match status" value="2"/>
</dbReference>
<feature type="domain" description="C2H2-type" evidence="10">
    <location>
        <begin position="43"/>
        <end position="70"/>
    </location>
</feature>
<keyword evidence="11" id="KW-0496">Mitochondrion</keyword>
<dbReference type="SUPFAM" id="SSF57667">
    <property type="entry name" value="beta-beta-alpha zinc fingers"/>
    <property type="match status" value="2"/>
</dbReference>
<feature type="compositionally biased region" description="Polar residues" evidence="9">
    <location>
        <begin position="166"/>
        <end position="179"/>
    </location>
</feature>
<evidence type="ECO:0000256" key="9">
    <source>
        <dbReference type="SAM" id="MobiDB-lite"/>
    </source>
</evidence>
<dbReference type="PANTHER" id="PTHR24394:SF44">
    <property type="entry name" value="ZINC FINGER PROTEIN 271-LIKE"/>
    <property type="match status" value="1"/>
</dbReference>
<evidence type="ECO:0000313" key="11">
    <source>
        <dbReference type="EMBL" id="SPQ97750.1"/>
    </source>
</evidence>
<keyword evidence="7" id="KW-0539">Nucleus</keyword>
<dbReference type="PROSITE" id="PS00028">
    <property type="entry name" value="ZINC_FINGER_C2H2_1"/>
    <property type="match status" value="2"/>
</dbReference>
<comment type="subcellular location">
    <subcellularLocation>
        <location evidence="1">Nucleus</location>
    </subcellularLocation>
</comment>
<keyword evidence="3" id="KW-0677">Repeat</keyword>
<keyword evidence="6" id="KW-0238">DNA-binding</keyword>
<reference evidence="11 12" key="1">
    <citation type="submission" date="2018-03" db="EMBL/GenBank/DDBJ databases">
        <authorList>
            <person name="Fogelqvist J."/>
        </authorList>
    </citation>
    <scope>NUCLEOTIDE SEQUENCE [LARGE SCALE GENOMIC DNA]</scope>
</reference>
<dbReference type="GO" id="GO:0003677">
    <property type="term" value="F:DNA binding"/>
    <property type="evidence" value="ECO:0007669"/>
    <property type="project" value="UniProtKB-KW"/>
</dbReference>
<geneLocation type="mitochondrion" evidence="11"/>
<dbReference type="Pfam" id="PF00096">
    <property type="entry name" value="zf-C2H2"/>
    <property type="match status" value="2"/>
</dbReference>
<evidence type="ECO:0000256" key="5">
    <source>
        <dbReference type="ARBA" id="ARBA00022833"/>
    </source>
</evidence>
<evidence type="ECO:0000256" key="1">
    <source>
        <dbReference type="ARBA" id="ARBA00004123"/>
    </source>
</evidence>
<evidence type="ECO:0000259" key="10">
    <source>
        <dbReference type="PROSITE" id="PS50157"/>
    </source>
</evidence>
<dbReference type="EMBL" id="OVEO01000008">
    <property type="protein sequence ID" value="SPQ97750.1"/>
    <property type="molecule type" value="Genomic_DNA"/>
</dbReference>
<accession>A0A3P3YCP0</accession>
<dbReference type="GO" id="GO:0005634">
    <property type="term" value="C:nucleus"/>
    <property type="evidence" value="ECO:0007669"/>
    <property type="project" value="UniProtKB-SubCell"/>
</dbReference>
<feature type="domain" description="C2H2-type" evidence="10">
    <location>
        <begin position="71"/>
        <end position="98"/>
    </location>
</feature>
<evidence type="ECO:0000256" key="8">
    <source>
        <dbReference type="PROSITE-ProRule" id="PRU00042"/>
    </source>
</evidence>
<dbReference type="Gene3D" id="3.30.160.60">
    <property type="entry name" value="Classic Zinc Finger"/>
    <property type="match status" value="2"/>
</dbReference>
<evidence type="ECO:0000256" key="4">
    <source>
        <dbReference type="ARBA" id="ARBA00022771"/>
    </source>
</evidence>
<dbReference type="FunFam" id="3.30.160.60:FF:000045">
    <property type="entry name" value="ZFP69 zinc finger protein B"/>
    <property type="match status" value="1"/>
</dbReference>
<feature type="region of interest" description="Disordered" evidence="9">
    <location>
        <begin position="166"/>
        <end position="205"/>
    </location>
</feature>
<dbReference type="GO" id="GO:0008270">
    <property type="term" value="F:zinc ion binding"/>
    <property type="evidence" value="ECO:0007669"/>
    <property type="project" value="UniProtKB-KW"/>
</dbReference>
<name>A0A3P3YCP0_PLABS</name>
<evidence type="ECO:0000256" key="3">
    <source>
        <dbReference type="ARBA" id="ARBA00022737"/>
    </source>
</evidence>
<organism evidence="11 12">
    <name type="scientific">Plasmodiophora brassicae</name>
    <name type="common">Clubroot disease agent</name>
    <dbReference type="NCBI Taxonomy" id="37360"/>
    <lineage>
        <taxon>Eukaryota</taxon>
        <taxon>Sar</taxon>
        <taxon>Rhizaria</taxon>
        <taxon>Endomyxa</taxon>
        <taxon>Phytomyxea</taxon>
        <taxon>Plasmodiophorida</taxon>
        <taxon>Plasmodiophoridae</taxon>
        <taxon>Plasmodiophora</taxon>
    </lineage>
</organism>
<evidence type="ECO:0000256" key="2">
    <source>
        <dbReference type="ARBA" id="ARBA00022723"/>
    </source>
</evidence>
<dbReference type="InterPro" id="IPR036236">
    <property type="entry name" value="Znf_C2H2_sf"/>
</dbReference>
<keyword evidence="2" id="KW-0479">Metal-binding</keyword>
<keyword evidence="5" id="KW-0862">Zinc</keyword>
<dbReference type="Pfam" id="PF13912">
    <property type="entry name" value="zf-C2H2_6"/>
    <property type="match status" value="1"/>
</dbReference>
<dbReference type="PANTHER" id="PTHR24394">
    <property type="entry name" value="ZINC FINGER PROTEIN"/>
    <property type="match status" value="1"/>
</dbReference>
<sequence length="205" mass="22124">MGLFDNASGVWRRVQPGTHRASPAWGAPSPTGVRAPPANGNVFKCNVCSKVFVRASHLTSHAVSHSGTKPFPCTVCNKRFTQAGSLNRHMRVHKLELPFPCMHCDTRFATQKGLSGHLRCGRKNQSCSMRASAESMISLARNQFGTLEKDAKGEWVCRYGPGSPRTVQSVASSPTSQFEQRAAAQATTEGEPGSQLKNDEALIAA</sequence>
<dbReference type="InterPro" id="IPR013087">
    <property type="entry name" value="Znf_C2H2_type"/>
</dbReference>
<evidence type="ECO:0000256" key="7">
    <source>
        <dbReference type="ARBA" id="ARBA00023242"/>
    </source>
</evidence>
<keyword evidence="4 8" id="KW-0863">Zinc-finger</keyword>
<dbReference type="SMART" id="SM00355">
    <property type="entry name" value="ZnF_C2H2"/>
    <property type="match status" value="3"/>
</dbReference>
<gene>
    <name evidence="11" type="ORF">PLBR_LOCUS4965</name>
</gene>